<dbReference type="RefSeq" id="WP_012559617.1">
    <property type="nucleotide sequence ID" value="NC_011369.1"/>
</dbReference>
<evidence type="ECO:0000313" key="1">
    <source>
        <dbReference type="EMBL" id="ACI57495.1"/>
    </source>
</evidence>
<dbReference type="AlphaFoldDB" id="A0ABF7QTC7"/>
<dbReference type="KEGG" id="rlt:Rleg2_4234"/>
<keyword evidence="2" id="KW-1185">Reference proteome</keyword>
<reference evidence="1 2" key="1">
    <citation type="journal article" date="2010" name="Stand. Genomic Sci.">
        <title>Complete genome sequence of Rhizobium leguminosarum bv trifolii strain WSM2304, an effective microsymbiont of the South American clover Trifolium polymorphum.</title>
        <authorList>
            <person name="Reeve W."/>
            <person name="O'Hara G."/>
            <person name="Chain P."/>
            <person name="Ardley J."/>
            <person name="Brau L."/>
            <person name="Nandesena K."/>
            <person name="Tiwari R."/>
            <person name="Malfatti S."/>
            <person name="Kiss H."/>
            <person name="Lapidus A."/>
            <person name="Copeland A."/>
            <person name="Nolan M."/>
            <person name="Land M."/>
            <person name="Ivanova N."/>
            <person name="Mavromatis K."/>
            <person name="Markowitz V."/>
            <person name="Kyrpides N."/>
            <person name="Melino V."/>
            <person name="Denton M."/>
            <person name="Yates R."/>
            <person name="Howieson J."/>
        </authorList>
    </citation>
    <scope>NUCLEOTIDE SEQUENCE [LARGE SCALE GENOMIC DNA]</scope>
    <source>
        <strain evidence="1 2">WSM2304</strain>
    </source>
</reference>
<dbReference type="Proteomes" id="UP000008330">
    <property type="component" value="Chromosome"/>
</dbReference>
<evidence type="ECO:0008006" key="3">
    <source>
        <dbReference type="Google" id="ProtNLM"/>
    </source>
</evidence>
<sequence>MKTAAKKAKQPLTHPTEYRTIAALPGYLFGDDGCVVSTRLLKDADVIPSSTEGTFRIRTGSKRDAPRIERIKQTVYQGHLSANLRIAPANGQRVYKSFRVAALMCMAWHGERPAPNARAEIIDAVASVTPANVQWNTPALPAGPVKRHSRATTTARNAKLIGLHKQGLKDTEIAKRTGIPLSTVSRSIAPHRQFIRPRDIGSGLDLAHILRLFAQGTPQADIARTLSVNRRVINRLIVKARAMGRPVPAGLQDGPAESLPA</sequence>
<accession>A0ABF7QTC7</accession>
<gene>
    <name evidence="1" type="ordered locus">Rleg2_4234</name>
</gene>
<evidence type="ECO:0000313" key="2">
    <source>
        <dbReference type="Proteomes" id="UP000008330"/>
    </source>
</evidence>
<dbReference type="EMBL" id="CP001191">
    <property type="protein sequence ID" value="ACI57495.1"/>
    <property type="molecule type" value="Genomic_DNA"/>
</dbReference>
<name>A0ABF7QTC7_RHILW</name>
<organism evidence="1 2">
    <name type="scientific">Rhizobium leguminosarum bv. trifolii (strain WSM2304)</name>
    <dbReference type="NCBI Taxonomy" id="395492"/>
    <lineage>
        <taxon>Bacteria</taxon>
        <taxon>Pseudomonadati</taxon>
        <taxon>Pseudomonadota</taxon>
        <taxon>Alphaproteobacteria</taxon>
        <taxon>Hyphomicrobiales</taxon>
        <taxon>Rhizobiaceae</taxon>
        <taxon>Rhizobium/Agrobacterium group</taxon>
        <taxon>Rhizobium</taxon>
    </lineage>
</organism>
<proteinExistence type="predicted"/>
<protein>
    <recommendedName>
        <fullName evidence="3">Helix-turn-helix domain-containing protein</fullName>
    </recommendedName>
</protein>